<evidence type="ECO:0000313" key="3">
    <source>
        <dbReference type="Proteomes" id="UP000054559"/>
    </source>
</evidence>
<feature type="compositionally biased region" description="Polar residues" evidence="1">
    <location>
        <begin position="20"/>
        <end position="31"/>
    </location>
</feature>
<feature type="compositionally biased region" description="Basic and acidic residues" evidence="1">
    <location>
        <begin position="38"/>
        <end position="50"/>
    </location>
</feature>
<proteinExistence type="predicted"/>
<dbReference type="Proteomes" id="UP000054559">
    <property type="component" value="Unassembled WGS sequence"/>
</dbReference>
<dbReference type="AlphaFoldDB" id="A0A0J8R2Y8"/>
<organism evidence="2 3">
    <name type="scientific">Coccidioides immitis RMSCC 3703</name>
    <dbReference type="NCBI Taxonomy" id="454286"/>
    <lineage>
        <taxon>Eukaryota</taxon>
        <taxon>Fungi</taxon>
        <taxon>Dikarya</taxon>
        <taxon>Ascomycota</taxon>
        <taxon>Pezizomycotina</taxon>
        <taxon>Eurotiomycetes</taxon>
        <taxon>Eurotiomycetidae</taxon>
        <taxon>Onygenales</taxon>
        <taxon>Onygenaceae</taxon>
        <taxon>Coccidioides</taxon>
    </lineage>
</organism>
<evidence type="ECO:0000313" key="2">
    <source>
        <dbReference type="EMBL" id="KMU79081.1"/>
    </source>
</evidence>
<protein>
    <submittedName>
        <fullName evidence="2">Uncharacterized protein</fullName>
    </submittedName>
</protein>
<feature type="compositionally biased region" description="Polar residues" evidence="1">
    <location>
        <begin position="1"/>
        <end position="12"/>
    </location>
</feature>
<gene>
    <name evidence="2" type="ORF">CISG_07247</name>
</gene>
<accession>A0A0J8R2Y8</accession>
<sequence length="112" mass="12976">MDADSPSCNSRHLAQEDGFQAQTATTHNSVGSHWPGSGEKRARLVPEQKDNIPSLPEVELEHREWDTVKFWVSTFAWDHRVLPGREVLTRCLQRRFDGAKRFNSERMYSDYS</sequence>
<reference evidence="3" key="1">
    <citation type="journal article" date="2010" name="Genome Res.">
        <title>Population genomic sequencing of Coccidioides fungi reveals recent hybridization and transposon control.</title>
        <authorList>
            <person name="Neafsey D.E."/>
            <person name="Barker B.M."/>
            <person name="Sharpton T.J."/>
            <person name="Stajich J.E."/>
            <person name="Park D.J."/>
            <person name="Whiston E."/>
            <person name="Hung C.-Y."/>
            <person name="McMahan C."/>
            <person name="White J."/>
            <person name="Sykes S."/>
            <person name="Heiman D."/>
            <person name="Young S."/>
            <person name="Zeng Q."/>
            <person name="Abouelleil A."/>
            <person name="Aftuck L."/>
            <person name="Bessette D."/>
            <person name="Brown A."/>
            <person name="FitzGerald M."/>
            <person name="Lui A."/>
            <person name="Macdonald J.P."/>
            <person name="Priest M."/>
            <person name="Orbach M.J."/>
            <person name="Galgiani J.N."/>
            <person name="Kirkland T.N."/>
            <person name="Cole G.T."/>
            <person name="Birren B.W."/>
            <person name="Henn M.R."/>
            <person name="Taylor J.W."/>
            <person name="Rounsley S.D."/>
        </authorList>
    </citation>
    <scope>NUCLEOTIDE SEQUENCE [LARGE SCALE GENOMIC DNA]</scope>
    <source>
        <strain evidence="3">RMSCC 3703</strain>
    </source>
</reference>
<dbReference type="EMBL" id="DS268170">
    <property type="protein sequence ID" value="KMU79081.1"/>
    <property type="molecule type" value="Genomic_DNA"/>
</dbReference>
<name>A0A0J8R2Y8_COCIT</name>
<feature type="region of interest" description="Disordered" evidence="1">
    <location>
        <begin position="1"/>
        <end position="50"/>
    </location>
</feature>
<evidence type="ECO:0000256" key="1">
    <source>
        <dbReference type="SAM" id="MobiDB-lite"/>
    </source>
</evidence>